<keyword evidence="9 13" id="KW-1133">Transmembrane helix</keyword>
<evidence type="ECO:0000256" key="10">
    <source>
        <dbReference type="ARBA" id="ARBA00023136"/>
    </source>
</evidence>
<evidence type="ECO:0000256" key="8">
    <source>
        <dbReference type="ARBA" id="ARBA00022842"/>
    </source>
</evidence>
<keyword evidence="16" id="KW-1185">Reference proteome</keyword>
<accession>A0AB34IF88</accession>
<feature type="compositionally biased region" description="Basic and acidic residues" evidence="12">
    <location>
        <begin position="1"/>
        <end position="11"/>
    </location>
</feature>
<feature type="region of interest" description="Disordered" evidence="12">
    <location>
        <begin position="1334"/>
        <end position="1396"/>
    </location>
</feature>
<dbReference type="Proteomes" id="UP001515480">
    <property type="component" value="Unassembled WGS sequence"/>
</dbReference>
<dbReference type="InterPro" id="IPR029787">
    <property type="entry name" value="Nucleotide_cyclase"/>
</dbReference>
<feature type="region of interest" description="Disordered" evidence="12">
    <location>
        <begin position="1"/>
        <end position="56"/>
    </location>
</feature>
<evidence type="ECO:0000256" key="9">
    <source>
        <dbReference type="ARBA" id="ARBA00022989"/>
    </source>
</evidence>
<evidence type="ECO:0000256" key="7">
    <source>
        <dbReference type="ARBA" id="ARBA00022840"/>
    </source>
</evidence>
<protein>
    <recommendedName>
        <fullName evidence="3">adenylate cyclase</fullName>
        <ecNumber evidence="3">4.6.1.1</ecNumber>
    </recommendedName>
</protein>
<dbReference type="EC" id="4.6.1.1" evidence="3"/>
<feature type="domain" description="Guanylate cyclase" evidence="14">
    <location>
        <begin position="423"/>
        <end position="551"/>
    </location>
</feature>
<evidence type="ECO:0000256" key="1">
    <source>
        <dbReference type="ARBA" id="ARBA00001593"/>
    </source>
</evidence>
<feature type="transmembrane region" description="Helical" evidence="13">
    <location>
        <begin position="222"/>
        <end position="241"/>
    </location>
</feature>
<dbReference type="GO" id="GO:0005524">
    <property type="term" value="F:ATP binding"/>
    <property type="evidence" value="ECO:0007669"/>
    <property type="project" value="UniProtKB-KW"/>
</dbReference>
<feature type="transmembrane region" description="Helical" evidence="13">
    <location>
        <begin position="923"/>
        <end position="940"/>
    </location>
</feature>
<evidence type="ECO:0000256" key="6">
    <source>
        <dbReference type="ARBA" id="ARBA00022741"/>
    </source>
</evidence>
<dbReference type="CDD" id="cd07302">
    <property type="entry name" value="CHD"/>
    <property type="match status" value="2"/>
</dbReference>
<evidence type="ECO:0000256" key="4">
    <source>
        <dbReference type="ARBA" id="ARBA00022692"/>
    </source>
</evidence>
<feature type="transmembrane region" description="Helical" evidence="13">
    <location>
        <begin position="160"/>
        <end position="181"/>
    </location>
</feature>
<organism evidence="15 16">
    <name type="scientific">Prymnesium parvum</name>
    <name type="common">Toxic golden alga</name>
    <dbReference type="NCBI Taxonomy" id="97485"/>
    <lineage>
        <taxon>Eukaryota</taxon>
        <taxon>Haptista</taxon>
        <taxon>Haptophyta</taxon>
        <taxon>Prymnesiophyceae</taxon>
        <taxon>Prymnesiales</taxon>
        <taxon>Prymnesiaceae</taxon>
        <taxon>Prymnesium</taxon>
    </lineage>
</organism>
<keyword evidence="4 13" id="KW-0812">Transmembrane</keyword>
<dbReference type="PROSITE" id="PS50125">
    <property type="entry name" value="GUANYLATE_CYCLASE_2"/>
    <property type="match status" value="2"/>
</dbReference>
<feature type="domain" description="Guanylate cyclase" evidence="14">
    <location>
        <begin position="1111"/>
        <end position="1260"/>
    </location>
</feature>
<feature type="compositionally biased region" description="Basic and acidic residues" evidence="12">
    <location>
        <begin position="1386"/>
        <end position="1396"/>
    </location>
</feature>
<feature type="compositionally biased region" description="Low complexity" evidence="12">
    <location>
        <begin position="1364"/>
        <end position="1381"/>
    </location>
</feature>
<comment type="catalytic activity">
    <reaction evidence="1">
        <text>ATP = 3',5'-cyclic AMP + diphosphate</text>
        <dbReference type="Rhea" id="RHEA:15389"/>
        <dbReference type="ChEBI" id="CHEBI:30616"/>
        <dbReference type="ChEBI" id="CHEBI:33019"/>
        <dbReference type="ChEBI" id="CHEBI:58165"/>
        <dbReference type="EC" id="4.6.1.1"/>
    </reaction>
</comment>
<keyword evidence="8" id="KW-0460">Magnesium</keyword>
<feature type="transmembrane region" description="Helical" evidence="13">
    <location>
        <begin position="1011"/>
        <end position="1029"/>
    </location>
</feature>
<dbReference type="PANTHER" id="PTHR45627">
    <property type="entry name" value="ADENYLATE CYCLASE TYPE 1"/>
    <property type="match status" value="1"/>
</dbReference>
<dbReference type="Pfam" id="PF00211">
    <property type="entry name" value="Guanylate_cyc"/>
    <property type="match status" value="2"/>
</dbReference>
<dbReference type="InterPro" id="IPR001054">
    <property type="entry name" value="A/G_cyclase"/>
</dbReference>
<keyword evidence="5" id="KW-0479">Metal-binding</keyword>
<comment type="caution">
    <text evidence="15">The sequence shown here is derived from an EMBL/GenBank/DDBJ whole genome shotgun (WGS) entry which is preliminary data.</text>
</comment>
<name>A0AB34IF88_PRYPA</name>
<feature type="transmembrane region" description="Helical" evidence="13">
    <location>
        <begin position="970"/>
        <end position="991"/>
    </location>
</feature>
<evidence type="ECO:0000256" key="12">
    <source>
        <dbReference type="SAM" id="MobiDB-lite"/>
    </source>
</evidence>
<feature type="transmembrane region" description="Helical" evidence="13">
    <location>
        <begin position="311"/>
        <end position="330"/>
    </location>
</feature>
<comment type="subcellular location">
    <subcellularLocation>
        <location evidence="2">Membrane</location>
        <topology evidence="2">Multi-pass membrane protein</topology>
    </subcellularLocation>
</comment>
<dbReference type="GO" id="GO:0009190">
    <property type="term" value="P:cyclic nucleotide biosynthetic process"/>
    <property type="evidence" value="ECO:0007669"/>
    <property type="project" value="InterPro"/>
</dbReference>
<keyword evidence="10 13" id="KW-0472">Membrane</keyword>
<proteinExistence type="predicted"/>
<dbReference type="GO" id="GO:0046872">
    <property type="term" value="F:metal ion binding"/>
    <property type="evidence" value="ECO:0007669"/>
    <property type="project" value="UniProtKB-KW"/>
</dbReference>
<evidence type="ECO:0000256" key="5">
    <source>
        <dbReference type="ARBA" id="ARBA00022723"/>
    </source>
</evidence>
<evidence type="ECO:0000313" key="15">
    <source>
        <dbReference type="EMBL" id="KAL1498963.1"/>
    </source>
</evidence>
<keyword evidence="6" id="KW-0547">Nucleotide-binding</keyword>
<keyword evidence="7" id="KW-0067">ATP-binding</keyword>
<dbReference type="SUPFAM" id="SSF55073">
    <property type="entry name" value="Nucleotide cyclase"/>
    <property type="match status" value="2"/>
</dbReference>
<reference evidence="15 16" key="1">
    <citation type="journal article" date="2024" name="Science">
        <title>Giant polyketide synthase enzymes in the biosynthesis of giant marine polyether toxins.</title>
        <authorList>
            <person name="Fallon T.R."/>
            <person name="Shende V.V."/>
            <person name="Wierzbicki I.H."/>
            <person name="Pendleton A.L."/>
            <person name="Watervoot N.F."/>
            <person name="Auber R.P."/>
            <person name="Gonzalez D.J."/>
            <person name="Wisecaver J.H."/>
            <person name="Moore B.S."/>
        </authorList>
    </citation>
    <scope>NUCLEOTIDE SEQUENCE [LARGE SCALE GENOMIC DNA]</scope>
    <source>
        <strain evidence="15 16">12B1</strain>
    </source>
</reference>
<dbReference type="GO" id="GO:0035556">
    <property type="term" value="P:intracellular signal transduction"/>
    <property type="evidence" value="ECO:0007669"/>
    <property type="project" value="InterPro"/>
</dbReference>
<feature type="transmembrane region" description="Helical" evidence="13">
    <location>
        <begin position="888"/>
        <end position="911"/>
    </location>
</feature>
<dbReference type="EMBL" id="JBGBPQ010000026">
    <property type="protein sequence ID" value="KAL1498963.1"/>
    <property type="molecule type" value="Genomic_DNA"/>
</dbReference>
<dbReference type="GO" id="GO:0005886">
    <property type="term" value="C:plasma membrane"/>
    <property type="evidence" value="ECO:0007669"/>
    <property type="project" value="TreeGrafter"/>
</dbReference>
<dbReference type="SMART" id="SM00044">
    <property type="entry name" value="CYCc"/>
    <property type="match status" value="2"/>
</dbReference>
<keyword evidence="11" id="KW-0456">Lyase</keyword>
<feature type="transmembrane region" description="Helical" evidence="13">
    <location>
        <begin position="248"/>
        <end position="267"/>
    </location>
</feature>
<feature type="transmembrane region" description="Helical" evidence="13">
    <location>
        <begin position="287"/>
        <end position="304"/>
    </location>
</feature>
<evidence type="ECO:0000313" key="16">
    <source>
        <dbReference type="Proteomes" id="UP001515480"/>
    </source>
</evidence>
<evidence type="ECO:0000256" key="2">
    <source>
        <dbReference type="ARBA" id="ARBA00004141"/>
    </source>
</evidence>
<dbReference type="Gene3D" id="3.30.70.1230">
    <property type="entry name" value="Nucleotide cyclase"/>
    <property type="match status" value="2"/>
</dbReference>
<dbReference type="GO" id="GO:0007189">
    <property type="term" value="P:adenylate cyclase-activating G protein-coupled receptor signaling pathway"/>
    <property type="evidence" value="ECO:0007669"/>
    <property type="project" value="TreeGrafter"/>
</dbReference>
<gene>
    <name evidence="15" type="ORF">AB1Y20_013483</name>
</gene>
<sequence>MVAFDGDREAVHSLASRELQKSHSGSSVNRKKSATLAPDGALHPTREKSTSRPRAQTAASLLKLQKILGEEAPAAISLDHAPILGDSLIRAVQDNKGSGLPSPSQIQRDSGISGIAEKLQDKLQEHEANHKKGFLRISFAEPQIEHSFRKLTLEVQRREYGLMLGLISFAFLIVLCSFDIIQLLEPAKFANISEYEQCANASADLQRWFYSCDKNCRFERLVWFRVAMILLSSVTGILIQYTGRRTTLLLIVLWVWSVSLLNDLAMYQYHVHESLESDCDPKPSEKLVPLIMIMGIYTISVPGVPFLVALICGWGVVIVSFTTHVLLWVVTDDRFVSPYWDVLYAQLTREALFNLFGTFMAYEYVQQLRLNYWHTRFLKEAAIVQKQVRGRIHRLTSNTLPEPIVKAIAAGDYHYCNVYQKTTVLQADMVGFTVLSSKHPPERVLGILSDIFEQFDTLCEEHRVDKVKTIGDAYIVCAGALATPCRDDAVRVVRMAMGMQKIVKIVAEKEGVDVAVRIGVHTGIVTGGIIGTVRFHFDMWGSGVNGSVKMEEMGERFRVHISNTTHELVASHFHTTRNISVAALEETDKQLYHELNDLGITQTYMVDAERECAMTHEKSSGRDGRDRDSVVLDGVRPSQLSADSSGGLQIESVTAKKAYSTMTSSLLGGGRKNKRESRGRNEILPDSVVDIGTINTRDRASSDNFFVDNEPRDMKRTSKGKQALRSSMHLKSSCSMANVGPPTVPASPCPRSARTTMKCLTKSASTVAPPPLTYTPSRTMLTSGSSSLPQGGCGNANIGRSLNPKINASTGLPRAPELKGAASYSASTDTPRAESHPVVRAKMQEEVMSTLRRTSVLSAIILLSFSLYDYFEWRSNYIVRGYTEAMYIMLLIRIIGVLPTAGGAAGVLYFVPLKGPQMQVVNLLLIMGPFITTTALIFFSPDRNPQYMMCLTLFQVWYGYTTLSLSTTMLMCILMFISGMLILVASVMTEFEGINNTVRPGFDRSLTPQDLNLSTLLGYLTVTHVFMLLHNRKRRKNLRNHAKLLFQHQINMAVISEEVDQCQALLQNIFPPEVLERLHDKQIPTFQTESRAGKTKLAPTSGLAERFEDCTFLFAKVVGLKKLTELTESQSDEQGDPVDPAVIVNILQLIFDRFDQLADTFKVQKIRKTVNEYYMVAAGLPDPLRIEDPKERALAIAALAFSMVHVMDVINSEPELKQLNMKLQAQIGIHSGTAIAGIIGHKRFQYDLCGDAVNTAARMCAYAAPGCIGLSSASHALITEEYDTLYRGEKAVKGKGNMKLFFLVGRTNIAMKELQTMIGSGETHVMAPPLALPAPVPPKPSPAALDGFPTEQTSTGLPSPARASCGTYRSGTSCSSSPSISEDPEVQPHPDYWESEDGVRDLRELSVTSGVREYDDTPTMLMPSRSKSLFARGAMAVASVFSGPGLSSERISSTPAQKLSWTNDDFDAAEMAAVMGGDVLLSPAERTKSFVSAKCERNYNGCMGVGRMNSLKSASPRSGGAQCSNKGSTSSGSCTAANSSSMRNCAVQACNQATASQETLLAARI</sequence>
<evidence type="ECO:0000256" key="11">
    <source>
        <dbReference type="ARBA" id="ARBA00023239"/>
    </source>
</evidence>
<evidence type="ECO:0000256" key="13">
    <source>
        <dbReference type="SAM" id="Phobius"/>
    </source>
</evidence>
<dbReference type="GO" id="GO:0004016">
    <property type="term" value="F:adenylate cyclase activity"/>
    <property type="evidence" value="ECO:0007669"/>
    <property type="project" value="UniProtKB-EC"/>
</dbReference>
<evidence type="ECO:0000259" key="14">
    <source>
        <dbReference type="PROSITE" id="PS50125"/>
    </source>
</evidence>
<dbReference type="PANTHER" id="PTHR45627:SF12">
    <property type="entry name" value="ADENYLATE CYCLASE TYPE 2"/>
    <property type="match status" value="1"/>
</dbReference>
<evidence type="ECO:0000256" key="3">
    <source>
        <dbReference type="ARBA" id="ARBA00012201"/>
    </source>
</evidence>